<dbReference type="InterPro" id="IPR004360">
    <property type="entry name" value="Glyas_Fos-R_dOase_dom"/>
</dbReference>
<dbReference type="AlphaFoldDB" id="A0A1H1VWZ8"/>
<proteinExistence type="predicted"/>
<feature type="region of interest" description="Disordered" evidence="1">
    <location>
        <begin position="91"/>
        <end position="117"/>
    </location>
</feature>
<organism evidence="3 4">
    <name type="scientific">Mucilaginibacter mallensis</name>
    <dbReference type="NCBI Taxonomy" id="652787"/>
    <lineage>
        <taxon>Bacteria</taxon>
        <taxon>Pseudomonadati</taxon>
        <taxon>Bacteroidota</taxon>
        <taxon>Sphingobacteriia</taxon>
        <taxon>Sphingobacteriales</taxon>
        <taxon>Sphingobacteriaceae</taxon>
        <taxon>Mucilaginibacter</taxon>
    </lineage>
</organism>
<dbReference type="InterPro" id="IPR037523">
    <property type="entry name" value="VOC_core"/>
</dbReference>
<evidence type="ECO:0000313" key="4">
    <source>
        <dbReference type="Proteomes" id="UP000199679"/>
    </source>
</evidence>
<evidence type="ECO:0000313" key="3">
    <source>
        <dbReference type="EMBL" id="SDS89414.1"/>
    </source>
</evidence>
<gene>
    <name evidence="3" type="ORF">SAMN05216490_2035</name>
</gene>
<dbReference type="GO" id="GO:0051213">
    <property type="term" value="F:dioxygenase activity"/>
    <property type="evidence" value="ECO:0007669"/>
    <property type="project" value="UniProtKB-KW"/>
</dbReference>
<evidence type="ECO:0000259" key="2">
    <source>
        <dbReference type="PROSITE" id="PS51819"/>
    </source>
</evidence>
<dbReference type="Proteomes" id="UP000199679">
    <property type="component" value="Chromosome I"/>
</dbReference>
<feature type="domain" description="VOC" evidence="2">
    <location>
        <begin position="2"/>
        <end position="117"/>
    </location>
</feature>
<dbReference type="SUPFAM" id="SSF54593">
    <property type="entry name" value="Glyoxalase/Bleomycin resistance protein/Dihydroxybiphenyl dioxygenase"/>
    <property type="match status" value="1"/>
</dbReference>
<dbReference type="PANTHER" id="PTHR36437:SF2">
    <property type="entry name" value="GLYOXALASE_BLEOMYCIN RESISTANCE PROTEIN_DIOXYGENASE"/>
    <property type="match status" value="1"/>
</dbReference>
<accession>A0A1H1VWZ8</accession>
<dbReference type="EMBL" id="LT629740">
    <property type="protein sequence ID" value="SDS89414.1"/>
    <property type="molecule type" value="Genomic_DNA"/>
</dbReference>
<keyword evidence="3" id="KW-0223">Dioxygenase</keyword>
<dbReference type="InterPro" id="IPR029068">
    <property type="entry name" value="Glyas_Bleomycin-R_OHBP_Dase"/>
</dbReference>
<dbReference type="PANTHER" id="PTHR36437">
    <property type="entry name" value="GLYOXALASE/BLEOMYCIN RESISTANCE PROTEIN/DIOXYGENASE"/>
    <property type="match status" value="1"/>
</dbReference>
<dbReference type="STRING" id="652787.SAMN05216490_2035"/>
<dbReference type="Gene3D" id="3.10.180.10">
    <property type="entry name" value="2,3-Dihydroxybiphenyl 1,2-Dioxygenase, domain 1"/>
    <property type="match status" value="1"/>
</dbReference>
<keyword evidence="4" id="KW-1185">Reference proteome</keyword>
<name>A0A1H1VWZ8_MUCMA</name>
<protein>
    <submittedName>
        <fullName evidence="3">Catechol 2,3-dioxygenase</fullName>
    </submittedName>
</protein>
<dbReference type="PROSITE" id="PS51819">
    <property type="entry name" value="VOC"/>
    <property type="match status" value="1"/>
</dbReference>
<dbReference type="OrthoDB" id="9796521at2"/>
<keyword evidence="3" id="KW-0560">Oxidoreductase</keyword>
<sequence length="117" mass="12881">MKFIEVVSIPVSDQQVAKEFYLKIGFELIIEAPMGDGSTWLQLGLAGQATSISLVTWFKNIAPGSSQGLVLYTDDIEKEVAELRAKGITMKDIDPTPWGKFSEFSDPDGNSMVLRQP</sequence>
<evidence type="ECO:0000256" key="1">
    <source>
        <dbReference type="SAM" id="MobiDB-lite"/>
    </source>
</evidence>
<dbReference type="Pfam" id="PF00903">
    <property type="entry name" value="Glyoxalase"/>
    <property type="match status" value="1"/>
</dbReference>
<reference evidence="3 4" key="1">
    <citation type="submission" date="2016-10" db="EMBL/GenBank/DDBJ databases">
        <authorList>
            <person name="de Groot N.N."/>
        </authorList>
    </citation>
    <scope>NUCLEOTIDE SEQUENCE [LARGE SCALE GENOMIC DNA]</scope>
    <source>
        <strain evidence="3 4">MP1X4</strain>
    </source>
</reference>
<dbReference type="RefSeq" id="WP_091371876.1">
    <property type="nucleotide sequence ID" value="NZ_LT629740.1"/>
</dbReference>